<dbReference type="Proteomes" id="UP001165074">
    <property type="component" value="Unassembled WGS sequence"/>
</dbReference>
<dbReference type="RefSeq" id="WP_285569908.1">
    <property type="nucleotide sequence ID" value="NZ_BSTK01000003.1"/>
</dbReference>
<gene>
    <name evidence="1" type="ORF">Airi02_023440</name>
</gene>
<organism evidence="1 2">
    <name type="scientific">Actinoallomurus iriomotensis</name>
    <dbReference type="NCBI Taxonomy" id="478107"/>
    <lineage>
        <taxon>Bacteria</taxon>
        <taxon>Bacillati</taxon>
        <taxon>Actinomycetota</taxon>
        <taxon>Actinomycetes</taxon>
        <taxon>Streptosporangiales</taxon>
        <taxon>Thermomonosporaceae</taxon>
        <taxon>Actinoallomurus</taxon>
    </lineage>
</organism>
<proteinExistence type="predicted"/>
<comment type="caution">
    <text evidence="1">The sequence shown here is derived from an EMBL/GenBank/DDBJ whole genome shotgun (WGS) entry which is preliminary data.</text>
</comment>
<accession>A0A9W6S2V8</accession>
<evidence type="ECO:0000313" key="1">
    <source>
        <dbReference type="EMBL" id="GLY84415.1"/>
    </source>
</evidence>
<sequence>MTQDVIGEALVRAFADEDLTARITGPTTIGISVPDVGDLSTDIGEWRAHAGRVAPADLPAFAADFVRGFARGIRKQLDRAQAAAAVDIESLLAAEALRVRIYPEAALAEPPGMRDALLTRTLAPGLVETVVVDRPDSIVPLNRADLGGRPEDQVFGAALHASLSREPHNAGTDEIWGVPITHIGETHRYIGSRVHVLRRFLGPAPYGALVSFPVPEYLIVHEIGGTHVIAAMEAMQALARTHVEKGENALTAQVYWWRPGAYEQLPEAQALAGGQVPDLRPVEIEVDHQEKSITPRTAETQELVDLWMRANA</sequence>
<dbReference type="AlphaFoldDB" id="A0A9W6S2V8"/>
<protein>
    <submittedName>
        <fullName evidence="1">Uncharacterized protein</fullName>
    </submittedName>
</protein>
<reference evidence="1" key="1">
    <citation type="submission" date="2023-03" db="EMBL/GenBank/DDBJ databases">
        <title>Actinoallomurus iriomotensis NBRC 103684.</title>
        <authorList>
            <person name="Ichikawa N."/>
            <person name="Sato H."/>
            <person name="Tonouchi N."/>
        </authorList>
    </citation>
    <scope>NUCLEOTIDE SEQUENCE</scope>
    <source>
        <strain evidence="1">NBRC 103684</strain>
    </source>
</reference>
<evidence type="ECO:0000313" key="2">
    <source>
        <dbReference type="Proteomes" id="UP001165074"/>
    </source>
</evidence>
<dbReference type="EMBL" id="BSTK01000003">
    <property type="protein sequence ID" value="GLY84415.1"/>
    <property type="molecule type" value="Genomic_DNA"/>
</dbReference>
<name>A0A9W6S2V8_9ACTN</name>
<keyword evidence="2" id="KW-1185">Reference proteome</keyword>